<comment type="similarity">
    <text evidence="5">Belongs to the class-IV pyridoxal-phosphate-dependent aminotransferase family.</text>
</comment>
<dbReference type="InterPro" id="IPR001544">
    <property type="entry name" value="Aminotrans_IV"/>
</dbReference>
<dbReference type="GO" id="GO:0004084">
    <property type="term" value="F:branched-chain-amino-acid transaminase activity"/>
    <property type="evidence" value="ECO:0007669"/>
    <property type="project" value="UniProtKB-EC"/>
</dbReference>
<comment type="pathway">
    <text evidence="4">Amino-acid biosynthesis; L-leucine biosynthesis; L-leucine from 3-methyl-2-oxobutanoate: step 4/4.</text>
</comment>
<comment type="pathway">
    <text evidence="3">Amino-acid biosynthesis; L-valine biosynthesis; L-valine from pyruvate: step 4/4.</text>
</comment>
<evidence type="ECO:0000256" key="7">
    <source>
        <dbReference type="ARBA" id="ARBA00022898"/>
    </source>
</evidence>
<proteinExistence type="inferred from homology"/>
<evidence type="ECO:0000313" key="12">
    <source>
        <dbReference type="Proteomes" id="UP000808337"/>
    </source>
</evidence>
<comment type="catalytic activity">
    <reaction evidence="10">
        <text>L-leucine + 2-oxoglutarate = 4-methyl-2-oxopentanoate + L-glutamate</text>
        <dbReference type="Rhea" id="RHEA:18321"/>
        <dbReference type="ChEBI" id="CHEBI:16810"/>
        <dbReference type="ChEBI" id="CHEBI:17865"/>
        <dbReference type="ChEBI" id="CHEBI:29985"/>
        <dbReference type="ChEBI" id="CHEBI:57427"/>
        <dbReference type="EC" id="2.6.1.42"/>
    </reaction>
</comment>
<evidence type="ECO:0000256" key="3">
    <source>
        <dbReference type="ARBA" id="ARBA00004931"/>
    </source>
</evidence>
<keyword evidence="11" id="KW-0808">Transferase</keyword>
<gene>
    <name evidence="11" type="ORF">IPP15_13710</name>
</gene>
<evidence type="ECO:0000256" key="4">
    <source>
        <dbReference type="ARBA" id="ARBA00005072"/>
    </source>
</evidence>
<evidence type="ECO:0000256" key="1">
    <source>
        <dbReference type="ARBA" id="ARBA00001933"/>
    </source>
</evidence>
<comment type="catalytic activity">
    <reaction evidence="9">
        <text>L-isoleucine + 2-oxoglutarate = (S)-3-methyl-2-oxopentanoate + L-glutamate</text>
        <dbReference type="Rhea" id="RHEA:24801"/>
        <dbReference type="ChEBI" id="CHEBI:16810"/>
        <dbReference type="ChEBI" id="CHEBI:29985"/>
        <dbReference type="ChEBI" id="CHEBI:35146"/>
        <dbReference type="ChEBI" id="CHEBI:58045"/>
        <dbReference type="EC" id="2.6.1.42"/>
    </reaction>
</comment>
<protein>
    <recommendedName>
        <fullName evidence="6">branched-chain-amino-acid transaminase</fullName>
        <ecNumber evidence="6">2.6.1.42</ecNumber>
    </recommendedName>
</protein>
<accession>A0A9D7SZ11</accession>
<dbReference type="InterPro" id="IPR050571">
    <property type="entry name" value="Class-IV_PLP-Dep_Aminotrnsfr"/>
</dbReference>
<comment type="caution">
    <text evidence="11">The sequence shown here is derived from an EMBL/GenBank/DDBJ whole genome shotgun (WGS) entry which is preliminary data.</text>
</comment>
<sequence>MIYPYIFINGDILPREKALIPVYDLGLLRGLGIFDFFKVWDGVALFAEDHIERLQYSLKVIDLNTNANDQQWMDWFYQMIKINEADRAGFRVVVTGGYSEDGYTIPEQKNIYLMLHHLPANDPKQYEHGVSLLTSSYQRDIPSAKTTIYIQSMHFQPQLKKAGAFEVLYHWKGEITECSRCNIFFIDKQGVINTPKNGMLKGITRKQVLSLAAQNNIPLVEREIYLHEIPDMAGAFLTATTKGVLPVVKLDDQLIGDGSVHPLAVKMQALYQKRVDEYLAKALQAQAM</sequence>
<dbReference type="GO" id="GO:0046394">
    <property type="term" value="P:carboxylic acid biosynthetic process"/>
    <property type="evidence" value="ECO:0007669"/>
    <property type="project" value="UniProtKB-ARBA"/>
</dbReference>
<dbReference type="Gene3D" id="3.30.470.10">
    <property type="match status" value="1"/>
</dbReference>
<dbReference type="EMBL" id="JADKGY010000020">
    <property type="protein sequence ID" value="MBK9983419.1"/>
    <property type="molecule type" value="Genomic_DNA"/>
</dbReference>
<keyword evidence="11" id="KW-0032">Aminotransferase</keyword>
<comment type="catalytic activity">
    <reaction evidence="8">
        <text>L-valine + 2-oxoglutarate = 3-methyl-2-oxobutanoate + L-glutamate</text>
        <dbReference type="Rhea" id="RHEA:24813"/>
        <dbReference type="ChEBI" id="CHEBI:11851"/>
        <dbReference type="ChEBI" id="CHEBI:16810"/>
        <dbReference type="ChEBI" id="CHEBI:29985"/>
        <dbReference type="ChEBI" id="CHEBI:57762"/>
        <dbReference type="EC" id="2.6.1.42"/>
    </reaction>
</comment>
<dbReference type="InterPro" id="IPR036038">
    <property type="entry name" value="Aminotransferase-like"/>
</dbReference>
<comment type="cofactor">
    <cofactor evidence="1">
        <name>pyridoxal 5'-phosphate</name>
        <dbReference type="ChEBI" id="CHEBI:597326"/>
    </cofactor>
</comment>
<evidence type="ECO:0000313" key="11">
    <source>
        <dbReference type="EMBL" id="MBK9983419.1"/>
    </source>
</evidence>
<dbReference type="Pfam" id="PF01063">
    <property type="entry name" value="Aminotran_4"/>
    <property type="match status" value="1"/>
</dbReference>
<dbReference type="GO" id="GO:0008652">
    <property type="term" value="P:amino acid biosynthetic process"/>
    <property type="evidence" value="ECO:0007669"/>
    <property type="project" value="UniProtKB-ARBA"/>
</dbReference>
<dbReference type="SUPFAM" id="SSF56752">
    <property type="entry name" value="D-aminoacid aminotransferase-like PLP-dependent enzymes"/>
    <property type="match status" value="1"/>
</dbReference>
<dbReference type="FunFam" id="3.20.10.10:FF:000002">
    <property type="entry name" value="D-alanine aminotransferase"/>
    <property type="match status" value="1"/>
</dbReference>
<evidence type="ECO:0000256" key="5">
    <source>
        <dbReference type="ARBA" id="ARBA00009320"/>
    </source>
</evidence>
<reference evidence="11 12" key="1">
    <citation type="submission" date="2020-10" db="EMBL/GenBank/DDBJ databases">
        <title>Connecting structure to function with the recovery of over 1000 high-quality activated sludge metagenome-assembled genomes encoding full-length rRNA genes using long-read sequencing.</title>
        <authorList>
            <person name="Singleton C.M."/>
            <person name="Petriglieri F."/>
            <person name="Kristensen J.M."/>
            <person name="Kirkegaard R.H."/>
            <person name="Michaelsen T.Y."/>
            <person name="Andersen M.H."/>
            <person name="Karst S.M."/>
            <person name="Dueholm M.S."/>
            <person name="Nielsen P.H."/>
            <person name="Albertsen M."/>
        </authorList>
    </citation>
    <scope>NUCLEOTIDE SEQUENCE [LARGE SCALE GENOMIC DNA]</scope>
    <source>
        <strain evidence="11">Ribe_18-Q3-R11-54_MAXAC.273</strain>
    </source>
</reference>
<evidence type="ECO:0000256" key="2">
    <source>
        <dbReference type="ARBA" id="ARBA00004824"/>
    </source>
</evidence>
<evidence type="ECO:0000256" key="6">
    <source>
        <dbReference type="ARBA" id="ARBA00013053"/>
    </source>
</evidence>
<evidence type="ECO:0000256" key="8">
    <source>
        <dbReference type="ARBA" id="ARBA00048212"/>
    </source>
</evidence>
<comment type="pathway">
    <text evidence="2">Amino-acid biosynthesis; L-isoleucine biosynthesis; L-isoleucine from 2-oxobutanoate: step 4/4.</text>
</comment>
<dbReference type="PANTHER" id="PTHR42743">
    <property type="entry name" value="AMINO-ACID AMINOTRANSFERASE"/>
    <property type="match status" value="1"/>
</dbReference>
<dbReference type="Gene3D" id="3.20.10.10">
    <property type="entry name" value="D-amino Acid Aminotransferase, subunit A, domain 2"/>
    <property type="match status" value="1"/>
</dbReference>
<dbReference type="PANTHER" id="PTHR42743:SF11">
    <property type="entry name" value="AMINODEOXYCHORISMATE LYASE"/>
    <property type="match status" value="1"/>
</dbReference>
<dbReference type="InterPro" id="IPR043131">
    <property type="entry name" value="BCAT-like_N"/>
</dbReference>
<dbReference type="Proteomes" id="UP000808337">
    <property type="component" value="Unassembled WGS sequence"/>
</dbReference>
<evidence type="ECO:0000256" key="10">
    <source>
        <dbReference type="ARBA" id="ARBA00049229"/>
    </source>
</evidence>
<evidence type="ECO:0000256" key="9">
    <source>
        <dbReference type="ARBA" id="ARBA00048798"/>
    </source>
</evidence>
<dbReference type="EC" id="2.6.1.42" evidence="6"/>
<name>A0A9D7SZ11_9BACT</name>
<organism evidence="11 12">
    <name type="scientific">Candidatus Opimibacter skivensis</name>
    <dbReference type="NCBI Taxonomy" id="2982028"/>
    <lineage>
        <taxon>Bacteria</taxon>
        <taxon>Pseudomonadati</taxon>
        <taxon>Bacteroidota</taxon>
        <taxon>Saprospiria</taxon>
        <taxon>Saprospirales</taxon>
        <taxon>Saprospiraceae</taxon>
        <taxon>Candidatus Opimibacter</taxon>
    </lineage>
</organism>
<dbReference type="AlphaFoldDB" id="A0A9D7SZ11"/>
<dbReference type="InterPro" id="IPR043132">
    <property type="entry name" value="BCAT-like_C"/>
</dbReference>
<keyword evidence="7" id="KW-0663">Pyridoxal phosphate</keyword>